<accession>A0A0E9R6E8</accession>
<evidence type="ECO:0000313" key="1">
    <source>
        <dbReference type="EMBL" id="JAH24050.1"/>
    </source>
</evidence>
<reference evidence="1" key="1">
    <citation type="submission" date="2014-11" db="EMBL/GenBank/DDBJ databases">
        <authorList>
            <person name="Amaro Gonzalez C."/>
        </authorList>
    </citation>
    <scope>NUCLEOTIDE SEQUENCE</scope>
</reference>
<sequence length="31" mass="3575">MLLLVCCAIVSSQIPCMYKFKKCIKFIHLSI</sequence>
<name>A0A0E9R6E8_ANGAN</name>
<dbReference type="AlphaFoldDB" id="A0A0E9R6E8"/>
<dbReference type="EMBL" id="GBXM01084527">
    <property type="protein sequence ID" value="JAH24050.1"/>
    <property type="molecule type" value="Transcribed_RNA"/>
</dbReference>
<proteinExistence type="predicted"/>
<protein>
    <submittedName>
        <fullName evidence="1">Uncharacterized protein</fullName>
    </submittedName>
</protein>
<organism evidence="1">
    <name type="scientific">Anguilla anguilla</name>
    <name type="common">European freshwater eel</name>
    <name type="synonym">Muraena anguilla</name>
    <dbReference type="NCBI Taxonomy" id="7936"/>
    <lineage>
        <taxon>Eukaryota</taxon>
        <taxon>Metazoa</taxon>
        <taxon>Chordata</taxon>
        <taxon>Craniata</taxon>
        <taxon>Vertebrata</taxon>
        <taxon>Euteleostomi</taxon>
        <taxon>Actinopterygii</taxon>
        <taxon>Neopterygii</taxon>
        <taxon>Teleostei</taxon>
        <taxon>Anguilliformes</taxon>
        <taxon>Anguillidae</taxon>
        <taxon>Anguilla</taxon>
    </lineage>
</organism>
<reference evidence="1" key="2">
    <citation type="journal article" date="2015" name="Fish Shellfish Immunol.">
        <title>Early steps in the European eel (Anguilla anguilla)-Vibrio vulnificus interaction in the gills: Role of the RtxA13 toxin.</title>
        <authorList>
            <person name="Callol A."/>
            <person name="Pajuelo D."/>
            <person name="Ebbesson L."/>
            <person name="Teles M."/>
            <person name="MacKenzie S."/>
            <person name="Amaro C."/>
        </authorList>
    </citation>
    <scope>NUCLEOTIDE SEQUENCE</scope>
</reference>